<dbReference type="Proteomes" id="UP000033998">
    <property type="component" value="Unassembled WGS sequence"/>
</dbReference>
<proteinExistence type="predicted"/>
<organism evidence="1 2">
    <name type="scientific">Candidatus Nomurabacteria bacterium GW2011_GWD2_39_12</name>
    <dbReference type="NCBI Taxonomy" id="1618759"/>
    <lineage>
        <taxon>Bacteria</taxon>
        <taxon>Candidatus Nomuraibacteriota</taxon>
    </lineage>
</organism>
<protein>
    <submittedName>
        <fullName evidence="1">Uncharacterized protein</fullName>
    </submittedName>
</protein>
<name>A0A837HMY4_9BACT</name>
<dbReference type="EMBL" id="LBWE01000007">
    <property type="protein sequence ID" value="KKR01543.1"/>
    <property type="molecule type" value="Genomic_DNA"/>
</dbReference>
<dbReference type="AlphaFoldDB" id="A0A837HMY4"/>
<accession>A0A837HMY4</accession>
<reference evidence="1 2" key="1">
    <citation type="journal article" date="2015" name="Nature">
        <title>rRNA introns, odd ribosomes, and small enigmatic genomes across a large radiation of phyla.</title>
        <authorList>
            <person name="Brown C.T."/>
            <person name="Hug L.A."/>
            <person name="Thomas B.C."/>
            <person name="Sharon I."/>
            <person name="Castelle C.J."/>
            <person name="Singh A."/>
            <person name="Wilkins M.J."/>
            <person name="Williams K.H."/>
            <person name="Banfield J.F."/>
        </authorList>
    </citation>
    <scope>NUCLEOTIDE SEQUENCE [LARGE SCALE GENOMIC DNA]</scope>
</reference>
<evidence type="ECO:0000313" key="1">
    <source>
        <dbReference type="EMBL" id="KKR01543.1"/>
    </source>
</evidence>
<sequence>MENFLSLFVHDDIVVFEAYGATSCSFTVIEGISYGYQYIKPQDCEDNLSHAYDIIFNETLKRLESKGIHLSL</sequence>
<evidence type="ECO:0000313" key="2">
    <source>
        <dbReference type="Proteomes" id="UP000033998"/>
    </source>
</evidence>
<comment type="caution">
    <text evidence="1">The sequence shown here is derived from an EMBL/GenBank/DDBJ whole genome shotgun (WGS) entry which is preliminary data.</text>
</comment>
<gene>
    <name evidence="1" type="ORF">UT27_C0007G0023</name>
</gene>